<sequence>MRSEKKELWETAMNDCNAPYREAVGNLMFLQTVSRPDISFAINIAARHLENPNQYQWKLVKRILRYIKGTADMGLLYTKAGSLETFSDADYAGDKETRKSTSGVVCKYANAAITWQCKRQQCIALSTTEAEYVSAASGAKEIMWPKKIFLECKLEILKYMLCVDNTSAVKLIKNPEFHQRRM</sequence>
<accession>A0A6P8MQX9</accession>
<proteinExistence type="predicted"/>
<dbReference type="RefSeq" id="XP_033310793.1">
    <property type="nucleotide sequence ID" value="XM_033454902.1"/>
</dbReference>
<organism evidence="1 2">
    <name type="scientific">Bombus bifarius</name>
    <dbReference type="NCBI Taxonomy" id="103933"/>
    <lineage>
        <taxon>Eukaryota</taxon>
        <taxon>Metazoa</taxon>
        <taxon>Ecdysozoa</taxon>
        <taxon>Arthropoda</taxon>
        <taxon>Hexapoda</taxon>
        <taxon>Insecta</taxon>
        <taxon>Pterygota</taxon>
        <taxon>Neoptera</taxon>
        <taxon>Endopterygota</taxon>
        <taxon>Hymenoptera</taxon>
        <taxon>Apocrita</taxon>
        <taxon>Aculeata</taxon>
        <taxon>Apoidea</taxon>
        <taxon>Anthophila</taxon>
        <taxon>Apidae</taxon>
        <taxon>Bombus</taxon>
        <taxon>Pyrobombus</taxon>
    </lineage>
</organism>
<protein>
    <submittedName>
        <fullName evidence="2">Secreted RxLR effector protein 161-like</fullName>
    </submittedName>
</protein>
<dbReference type="KEGG" id="bbif:117211233"/>
<dbReference type="CDD" id="cd09272">
    <property type="entry name" value="RNase_HI_RT_Ty1"/>
    <property type="match status" value="1"/>
</dbReference>
<dbReference type="GeneID" id="117211233"/>
<reference evidence="2" key="1">
    <citation type="submission" date="2025-08" db="UniProtKB">
        <authorList>
            <consortium name="RefSeq"/>
        </authorList>
    </citation>
    <scope>IDENTIFICATION</scope>
    <source>
        <tissue evidence="2">Muscle</tissue>
    </source>
</reference>
<dbReference type="Proteomes" id="UP000515164">
    <property type="component" value="Unplaced"/>
</dbReference>
<evidence type="ECO:0000313" key="1">
    <source>
        <dbReference type="Proteomes" id="UP000515164"/>
    </source>
</evidence>
<gene>
    <name evidence="2" type="primary">LOC117211233</name>
</gene>
<evidence type="ECO:0000313" key="2">
    <source>
        <dbReference type="RefSeq" id="XP_033310793.1"/>
    </source>
</evidence>
<keyword evidence="1" id="KW-1185">Reference proteome</keyword>
<dbReference type="PANTHER" id="PTHR11439">
    <property type="entry name" value="GAG-POL-RELATED RETROTRANSPOSON"/>
    <property type="match status" value="1"/>
</dbReference>
<name>A0A6P8MQX9_9HYME</name>
<dbReference type="AlphaFoldDB" id="A0A6P8MQX9"/>